<dbReference type="AlphaFoldDB" id="A0A3B1CG52"/>
<organism evidence="1">
    <name type="scientific">hydrothermal vent metagenome</name>
    <dbReference type="NCBI Taxonomy" id="652676"/>
    <lineage>
        <taxon>unclassified sequences</taxon>
        <taxon>metagenomes</taxon>
        <taxon>ecological metagenomes</taxon>
    </lineage>
</organism>
<evidence type="ECO:0000313" key="1">
    <source>
        <dbReference type="EMBL" id="VAX27192.1"/>
    </source>
</evidence>
<gene>
    <name evidence="1" type="ORF">MNBD_IGNAVI01-1573</name>
</gene>
<name>A0A3B1CG52_9ZZZZ</name>
<accession>A0A3B1CG52</accession>
<sequence>MVRQNKIFRNTDESRMDEGEAAILNLWSMLFYNKEASITLLGDYKDLDHIKIKISIKNESKIFSLHEVPDKIKLDCLGLLEMHLPTPKRKLAWY</sequence>
<dbReference type="EMBL" id="UOGD01000372">
    <property type="protein sequence ID" value="VAX27192.1"/>
    <property type="molecule type" value="Genomic_DNA"/>
</dbReference>
<protein>
    <submittedName>
        <fullName evidence="1">Uncharacterized protein</fullName>
    </submittedName>
</protein>
<proteinExistence type="predicted"/>
<reference evidence="1" key="1">
    <citation type="submission" date="2018-06" db="EMBL/GenBank/DDBJ databases">
        <authorList>
            <person name="Zhirakovskaya E."/>
        </authorList>
    </citation>
    <scope>NUCLEOTIDE SEQUENCE</scope>
</reference>